<protein>
    <recommendedName>
        <fullName evidence="3">Alpha/beta hydrolase</fullName>
    </recommendedName>
</protein>
<organism evidence="1 2">
    <name type="scientific">Planctobacterium marinum</name>
    <dbReference type="NCBI Taxonomy" id="1631968"/>
    <lineage>
        <taxon>Bacteria</taxon>
        <taxon>Pseudomonadati</taxon>
        <taxon>Pseudomonadota</taxon>
        <taxon>Gammaproteobacteria</taxon>
        <taxon>Alteromonadales</taxon>
        <taxon>Alteromonadaceae</taxon>
        <taxon>Planctobacterium</taxon>
    </lineage>
</organism>
<proteinExistence type="predicted"/>
<dbReference type="KEGG" id="pmaw:MACH26_12920"/>
<evidence type="ECO:0008006" key="3">
    <source>
        <dbReference type="Google" id="ProtNLM"/>
    </source>
</evidence>
<keyword evidence="2" id="KW-1185">Reference proteome</keyword>
<name>A0AA48HJB3_9ALTE</name>
<dbReference type="SUPFAM" id="SSF53474">
    <property type="entry name" value="alpha/beta-Hydrolases"/>
    <property type="match status" value="1"/>
</dbReference>
<dbReference type="EMBL" id="AP027272">
    <property type="protein sequence ID" value="BDX05771.1"/>
    <property type="molecule type" value="Genomic_DNA"/>
</dbReference>
<dbReference type="InterPro" id="IPR029058">
    <property type="entry name" value="AB_hydrolase_fold"/>
</dbReference>
<dbReference type="RefSeq" id="WP_338291762.1">
    <property type="nucleotide sequence ID" value="NZ_AP027272.1"/>
</dbReference>
<dbReference type="Gene3D" id="3.40.50.1820">
    <property type="entry name" value="alpha/beta hydrolase"/>
    <property type="match status" value="1"/>
</dbReference>
<gene>
    <name evidence="1" type="ORF">MACH26_12920</name>
</gene>
<evidence type="ECO:0000313" key="2">
    <source>
        <dbReference type="Proteomes" id="UP001333710"/>
    </source>
</evidence>
<dbReference type="AlphaFoldDB" id="A0AA48HJB3"/>
<accession>A0AA48HJB3</accession>
<evidence type="ECO:0000313" key="1">
    <source>
        <dbReference type="EMBL" id="BDX05771.1"/>
    </source>
</evidence>
<dbReference type="Proteomes" id="UP001333710">
    <property type="component" value="Chromosome"/>
</dbReference>
<sequence length="324" mass="37323">MRNGILFILFSLLTQFSLAEPVLKISGEGAGQFQSWWWQAKQPQAETVILLSGPNDHWNSDAAWWLTLAPMLQKHTHVVAIERPVIGLNLEAPQLGYVAFAKQVKQVITEQGIDDFSIVAFASSNMTVLQLLNQYPELSPRKVILIDPDVLTEFSVSRYQADAQPFKDKQKQYQEYLQSGKYIARVQQKNAAELEHIKKLAPEFNDEQRHWLQDIFSAREKIPNQVNLFSEIAVYGEDLARAKQLGWPDELPMMIIDTDFEQGYINRNDDAQAIEGLQKWRKDAWKHYKSLTQGEHKKLISLESQEHLIMIEQPELIIKLLIKS</sequence>
<reference evidence="1" key="1">
    <citation type="submission" date="2023-01" db="EMBL/GenBank/DDBJ databases">
        <title>Complete genome sequence of Planctobacterium marinum strain Dej080120_11.</title>
        <authorList>
            <person name="Ueki S."/>
            <person name="Maruyama F."/>
        </authorList>
    </citation>
    <scope>NUCLEOTIDE SEQUENCE</scope>
    <source>
        <strain evidence="1">Dej080120_11</strain>
    </source>
</reference>